<evidence type="ECO:0000313" key="2">
    <source>
        <dbReference type="Proteomes" id="UP000325081"/>
    </source>
</evidence>
<proteinExistence type="predicted"/>
<dbReference type="AlphaFoldDB" id="A0A5A7Q2V3"/>
<comment type="caution">
    <text evidence="1">The sequence shown here is derived from an EMBL/GenBank/DDBJ whole genome shotgun (WGS) entry which is preliminary data.</text>
</comment>
<gene>
    <name evidence="1" type="ORF">STAS_15664</name>
</gene>
<dbReference type="EMBL" id="BKCP01005572">
    <property type="protein sequence ID" value="GER39142.1"/>
    <property type="molecule type" value="Genomic_DNA"/>
</dbReference>
<protein>
    <submittedName>
        <fullName evidence="1">Methylthioribulose-1-phosphate dehydratase</fullName>
    </submittedName>
</protein>
<evidence type="ECO:0000313" key="1">
    <source>
        <dbReference type="EMBL" id="GER39142.1"/>
    </source>
</evidence>
<dbReference type="Proteomes" id="UP000325081">
    <property type="component" value="Unassembled WGS sequence"/>
</dbReference>
<organism evidence="1 2">
    <name type="scientific">Striga asiatica</name>
    <name type="common">Asiatic witchweed</name>
    <name type="synonym">Buchnera asiatica</name>
    <dbReference type="NCBI Taxonomy" id="4170"/>
    <lineage>
        <taxon>Eukaryota</taxon>
        <taxon>Viridiplantae</taxon>
        <taxon>Streptophyta</taxon>
        <taxon>Embryophyta</taxon>
        <taxon>Tracheophyta</taxon>
        <taxon>Spermatophyta</taxon>
        <taxon>Magnoliopsida</taxon>
        <taxon>eudicotyledons</taxon>
        <taxon>Gunneridae</taxon>
        <taxon>Pentapetalae</taxon>
        <taxon>asterids</taxon>
        <taxon>lamiids</taxon>
        <taxon>Lamiales</taxon>
        <taxon>Orobanchaceae</taxon>
        <taxon>Buchnereae</taxon>
        <taxon>Striga</taxon>
    </lineage>
</organism>
<name>A0A5A7Q2V3_STRAF</name>
<sequence>MQGSDQASKVLGEQAKRRTEFRKRSFPLSVMSYELNHCLCTRRCARFSSRRPQFRRRRRMGTMGTFIQCSYPFKYALSCQVLSRFPEVCFLFDLTSLVSSVKNRMGLGESVLRGYLLDYKSEERRGLVDVIEKEQEKAATNCLP</sequence>
<keyword evidence="2" id="KW-1185">Reference proteome</keyword>
<reference evidence="2" key="1">
    <citation type="journal article" date="2019" name="Curr. Biol.">
        <title>Genome Sequence of Striga asiatica Provides Insight into the Evolution of Plant Parasitism.</title>
        <authorList>
            <person name="Yoshida S."/>
            <person name="Kim S."/>
            <person name="Wafula E.K."/>
            <person name="Tanskanen J."/>
            <person name="Kim Y.M."/>
            <person name="Honaas L."/>
            <person name="Yang Z."/>
            <person name="Spallek T."/>
            <person name="Conn C.E."/>
            <person name="Ichihashi Y."/>
            <person name="Cheong K."/>
            <person name="Cui S."/>
            <person name="Der J.P."/>
            <person name="Gundlach H."/>
            <person name="Jiao Y."/>
            <person name="Hori C."/>
            <person name="Ishida J.K."/>
            <person name="Kasahara H."/>
            <person name="Kiba T."/>
            <person name="Kim M.S."/>
            <person name="Koo N."/>
            <person name="Laohavisit A."/>
            <person name="Lee Y.H."/>
            <person name="Lumba S."/>
            <person name="McCourt P."/>
            <person name="Mortimer J.C."/>
            <person name="Mutuku J.M."/>
            <person name="Nomura T."/>
            <person name="Sasaki-Sekimoto Y."/>
            <person name="Seto Y."/>
            <person name="Wang Y."/>
            <person name="Wakatake T."/>
            <person name="Sakakibara H."/>
            <person name="Demura T."/>
            <person name="Yamaguchi S."/>
            <person name="Yoneyama K."/>
            <person name="Manabe R.I."/>
            <person name="Nelson D.C."/>
            <person name="Schulman A.H."/>
            <person name="Timko M.P."/>
            <person name="dePamphilis C.W."/>
            <person name="Choi D."/>
            <person name="Shirasu K."/>
        </authorList>
    </citation>
    <scope>NUCLEOTIDE SEQUENCE [LARGE SCALE GENOMIC DNA]</scope>
    <source>
        <strain evidence="2">cv. UVA1</strain>
    </source>
</reference>
<accession>A0A5A7Q2V3</accession>